<name>A0A0N0P7M5_LEPSE</name>
<accession>A0A0N0P7M5</accession>
<feature type="compositionally biased region" description="Gly residues" evidence="1">
    <location>
        <begin position="7"/>
        <end position="16"/>
    </location>
</feature>
<evidence type="ECO:0000313" key="4">
    <source>
        <dbReference type="Proteomes" id="UP000038009"/>
    </source>
</evidence>
<dbReference type="Gene3D" id="3.30.70.330">
    <property type="match status" value="1"/>
</dbReference>
<sequence>MQMMRGVRGGRGGRGGAFNNFSQQPTNTVSIRVSEIQQPVTEDVMRRVFQSVGVSCNNIQITPTNNPQETSVVAQFSDTFAAERVMSSLNNRNIFNNGNKMVMQYTNWLPTGSPVPMGGNGGGVLQSPGGFYNNGGCAPQQMQQPPMQQPPMQQPPMQQMGVPQPQPAQQPTPESVFNNPAVGMMPMAPQMGDWNAAAAYQQGGVDMYGQNDGFNNGVRGGFMRGGRARGRGGRGAFGFDPMNNMQAGGYAPYVQRGMARGGNTNMMFRGGRGGNFNNQYQQFAAQPTVFVSVTLVPATEPLQPIFTLMEAFGGVVAIRRNNNKKEILTVKAASPEDAQAIVTFMHRVPYAGGQVSGKLFPTYLERYPCTDAGDPLDPETTQYDFTASRHRSPGQRSRAVPSRIIKITGCNNYEDTEVMTYLNGKGIMPKRVTKSDDGSFEVHLPDVATSVKVLLECQGSVCDEEKSNVIFVEGPRDDAVEGENKEADEQKNEQ</sequence>
<comment type="caution">
    <text evidence="3">The sequence shown here is derived from an EMBL/GenBank/DDBJ whole genome shotgun (WGS) entry which is preliminary data.</text>
</comment>
<gene>
    <name evidence="3" type="ORF">ABL78_1912</name>
</gene>
<dbReference type="InterPro" id="IPR012677">
    <property type="entry name" value="Nucleotide-bd_a/b_plait_sf"/>
</dbReference>
<evidence type="ECO:0000259" key="2">
    <source>
        <dbReference type="Pfam" id="PF11835"/>
    </source>
</evidence>
<dbReference type="VEuPathDB" id="TriTrypDB:Lsey_0035_0050"/>
<dbReference type="GO" id="GO:0003676">
    <property type="term" value="F:nucleic acid binding"/>
    <property type="evidence" value="ECO:0007669"/>
    <property type="project" value="InterPro"/>
</dbReference>
<dbReference type="Proteomes" id="UP000038009">
    <property type="component" value="Unassembled WGS sequence"/>
</dbReference>
<dbReference type="InterPro" id="IPR035979">
    <property type="entry name" value="RBD_domain_sf"/>
</dbReference>
<keyword evidence="4" id="KW-1185">Reference proteome</keyword>
<feature type="region of interest" description="Disordered" evidence="1">
    <location>
        <begin position="1"/>
        <end position="23"/>
    </location>
</feature>
<reference evidence="3 4" key="1">
    <citation type="journal article" date="2015" name="PLoS Pathog.">
        <title>Leptomonas seymouri: Adaptations to the Dixenous Life Cycle Analyzed by Genome Sequencing, Transcriptome Profiling and Co-infection with Leishmania donovani.</title>
        <authorList>
            <person name="Kraeva N."/>
            <person name="Butenko A."/>
            <person name="Hlavacova J."/>
            <person name="Kostygov A."/>
            <person name="Myskova J."/>
            <person name="Grybchuk D."/>
            <person name="Lestinova T."/>
            <person name="Votypka J."/>
            <person name="Volf P."/>
            <person name="Opperdoes F."/>
            <person name="Flegontov P."/>
            <person name="Lukes J."/>
            <person name="Yurchenko V."/>
        </authorList>
    </citation>
    <scope>NUCLEOTIDE SEQUENCE [LARGE SCALE GENOMIC DNA]</scope>
    <source>
        <strain evidence="3 4">ATCC 30220</strain>
    </source>
</reference>
<organism evidence="3 4">
    <name type="scientific">Leptomonas seymouri</name>
    <dbReference type="NCBI Taxonomy" id="5684"/>
    <lineage>
        <taxon>Eukaryota</taxon>
        <taxon>Discoba</taxon>
        <taxon>Euglenozoa</taxon>
        <taxon>Kinetoplastea</taxon>
        <taxon>Metakinetoplastina</taxon>
        <taxon>Trypanosomatida</taxon>
        <taxon>Trypanosomatidae</taxon>
        <taxon>Leishmaniinae</taxon>
        <taxon>Leptomonas</taxon>
    </lineage>
</organism>
<dbReference type="AlphaFoldDB" id="A0A0N0P7M5"/>
<dbReference type="EMBL" id="LJSK01000035">
    <property type="protein sequence ID" value="KPI88946.1"/>
    <property type="molecule type" value="Genomic_DNA"/>
</dbReference>
<dbReference type="OrthoDB" id="271983at2759"/>
<protein>
    <recommendedName>
        <fullName evidence="2">PTBP1-like RNA recognition motif 2 domain-containing protein</fullName>
    </recommendedName>
</protein>
<proteinExistence type="predicted"/>
<dbReference type="OMA" id="CGEERSN"/>
<dbReference type="Pfam" id="PF11835">
    <property type="entry name" value="RRM_8"/>
    <property type="match status" value="1"/>
</dbReference>
<dbReference type="InterPro" id="IPR021790">
    <property type="entry name" value="PTBP1-like_RRM2"/>
</dbReference>
<evidence type="ECO:0000313" key="3">
    <source>
        <dbReference type="EMBL" id="KPI88946.1"/>
    </source>
</evidence>
<dbReference type="SUPFAM" id="SSF54928">
    <property type="entry name" value="RNA-binding domain, RBD"/>
    <property type="match status" value="1"/>
</dbReference>
<feature type="region of interest" description="Disordered" evidence="1">
    <location>
        <begin position="474"/>
        <end position="494"/>
    </location>
</feature>
<evidence type="ECO:0000256" key="1">
    <source>
        <dbReference type="SAM" id="MobiDB-lite"/>
    </source>
</evidence>
<feature type="region of interest" description="Disordered" evidence="1">
    <location>
        <begin position="126"/>
        <end position="175"/>
    </location>
</feature>
<feature type="domain" description="PTBP1-like RNA recognition motif 2" evidence="2">
    <location>
        <begin position="27"/>
        <end position="106"/>
    </location>
</feature>